<accession>A0A3D9BJQ9</accession>
<evidence type="ECO:0000313" key="1">
    <source>
        <dbReference type="EMBL" id="REC53763.1"/>
    </source>
</evidence>
<name>A0A3D9BJQ9_9RHOB</name>
<dbReference type="EMBL" id="QOHR01000047">
    <property type="protein sequence ID" value="REC53763.1"/>
    <property type="molecule type" value="Genomic_DNA"/>
</dbReference>
<dbReference type="Proteomes" id="UP000257131">
    <property type="component" value="Unassembled WGS sequence"/>
</dbReference>
<dbReference type="AlphaFoldDB" id="A0A3D9BJQ9"/>
<sequence>MRGQPGLYYRLRRLIDILRDELALAPARDHVERLVYSHGDDAVRLCYMLDLDLPETTAILCLDATADPMLLEKVLGPLKVETIDVRQRAFVSQVYDRTGSKSYWVGKTAPIGKLIDVANAWADFGERPLIVGSKDLEQRLRSEPSLHADVEIMHFSALRGSNAAEDCSVIFLAGRNMPRPSSVDYKARAMFWDDPELLQHDLGVLEEGGVNPHVRLPAELRGYTQSDLNPRPQSGVYVPCFSDPRIEAIHAQIREAETMQALGRLRLVHSPYRKRLFLLSNLPVEVSVDRLLAFDNLMPDRLEMELLRKGHVPLTPVGLMKMRPDLVTSEEQAKKLLQRSRVSQLDNLKALPDLRRFSLFAVEFEAKNAGRTTHHKHLFIVPGQRGERQGDAPEVLISVGKLPVKDWLELLERGDEQIEGSGWGSVEVCHIRATGNVQGSDQ</sequence>
<gene>
    <name evidence="1" type="ORF">DRV84_14720</name>
</gene>
<proteinExistence type="predicted"/>
<protein>
    <submittedName>
        <fullName evidence="1">Uncharacterized protein</fullName>
    </submittedName>
</protein>
<organism evidence="1 2">
    <name type="scientific">Rhodosalinus sediminis</name>
    <dbReference type="NCBI Taxonomy" id="1940533"/>
    <lineage>
        <taxon>Bacteria</taxon>
        <taxon>Pseudomonadati</taxon>
        <taxon>Pseudomonadota</taxon>
        <taxon>Alphaproteobacteria</taxon>
        <taxon>Rhodobacterales</taxon>
        <taxon>Paracoccaceae</taxon>
        <taxon>Rhodosalinus</taxon>
    </lineage>
</organism>
<evidence type="ECO:0000313" key="2">
    <source>
        <dbReference type="Proteomes" id="UP000257131"/>
    </source>
</evidence>
<reference evidence="1 2" key="1">
    <citation type="journal article" date="2017" name="Int. J. Syst. Evol. Microbiol.">
        <title>Rhodosalinus sediminis gen. nov., sp. nov., isolated from marine saltern.</title>
        <authorList>
            <person name="Guo L.Y."/>
            <person name="Ling S.K."/>
            <person name="Li C.M."/>
            <person name="Chen G.J."/>
            <person name="Du Z.J."/>
        </authorList>
    </citation>
    <scope>NUCLEOTIDE SEQUENCE [LARGE SCALE GENOMIC DNA]</scope>
    <source>
        <strain evidence="1 2">WDN1C137</strain>
    </source>
</reference>
<comment type="caution">
    <text evidence="1">The sequence shown here is derived from an EMBL/GenBank/DDBJ whole genome shotgun (WGS) entry which is preliminary data.</text>
</comment>
<keyword evidence="2" id="KW-1185">Reference proteome</keyword>